<dbReference type="InterPro" id="IPR050330">
    <property type="entry name" value="Bact_OuterMem_StrucFunc"/>
</dbReference>
<dbReference type="GO" id="GO:0009279">
    <property type="term" value="C:cell outer membrane"/>
    <property type="evidence" value="ECO:0007669"/>
    <property type="project" value="UniProtKB-SubCell"/>
</dbReference>
<evidence type="ECO:0000313" key="7">
    <source>
        <dbReference type="EMBL" id="GEO80483.1"/>
    </source>
</evidence>
<evidence type="ECO:0000256" key="1">
    <source>
        <dbReference type="ARBA" id="ARBA00004442"/>
    </source>
</evidence>
<dbReference type="EMBL" id="BJZO01000010">
    <property type="protein sequence ID" value="GEO80483.1"/>
    <property type="molecule type" value="Genomic_DNA"/>
</dbReference>
<proteinExistence type="predicted"/>
<feature type="signal peptide" evidence="5">
    <location>
        <begin position="1"/>
        <end position="19"/>
    </location>
</feature>
<dbReference type="PANTHER" id="PTHR30329:SF21">
    <property type="entry name" value="LIPOPROTEIN YIAD-RELATED"/>
    <property type="match status" value="1"/>
</dbReference>
<reference evidence="7 8" key="1">
    <citation type="submission" date="2019-07" db="EMBL/GenBank/DDBJ databases">
        <title>Whole genome shotgun sequence of Rhodospirillum oryzae NBRC 107573.</title>
        <authorList>
            <person name="Hosoyama A."/>
            <person name="Uohara A."/>
            <person name="Ohji S."/>
            <person name="Ichikawa N."/>
        </authorList>
    </citation>
    <scope>NUCLEOTIDE SEQUENCE [LARGE SCALE GENOMIC DNA]</scope>
    <source>
        <strain evidence="7 8">NBRC 107573</strain>
    </source>
</reference>
<gene>
    <name evidence="7" type="ORF">ROR02_06140</name>
</gene>
<dbReference type="PANTHER" id="PTHR30329">
    <property type="entry name" value="STATOR ELEMENT OF FLAGELLAR MOTOR COMPLEX"/>
    <property type="match status" value="1"/>
</dbReference>
<accession>A0A512H4W0</accession>
<evidence type="ECO:0000259" key="6">
    <source>
        <dbReference type="PROSITE" id="PS51123"/>
    </source>
</evidence>
<dbReference type="SUPFAM" id="SSF103088">
    <property type="entry name" value="OmpA-like"/>
    <property type="match status" value="1"/>
</dbReference>
<evidence type="ECO:0000256" key="4">
    <source>
        <dbReference type="PROSITE-ProRule" id="PRU00473"/>
    </source>
</evidence>
<dbReference type="PROSITE" id="PS51123">
    <property type="entry name" value="OMPA_2"/>
    <property type="match status" value="1"/>
</dbReference>
<keyword evidence="8" id="KW-1185">Reference proteome</keyword>
<keyword evidence="5" id="KW-0732">Signal</keyword>
<dbReference type="CDD" id="cd07185">
    <property type="entry name" value="OmpA_C-like"/>
    <property type="match status" value="1"/>
</dbReference>
<evidence type="ECO:0000256" key="3">
    <source>
        <dbReference type="ARBA" id="ARBA00023237"/>
    </source>
</evidence>
<evidence type="ECO:0000313" key="8">
    <source>
        <dbReference type="Proteomes" id="UP000321567"/>
    </source>
</evidence>
<organism evidence="7 8">
    <name type="scientific">Pararhodospirillum oryzae</name>
    <dbReference type="NCBI Taxonomy" id="478448"/>
    <lineage>
        <taxon>Bacteria</taxon>
        <taxon>Pseudomonadati</taxon>
        <taxon>Pseudomonadota</taxon>
        <taxon>Alphaproteobacteria</taxon>
        <taxon>Rhodospirillales</taxon>
        <taxon>Rhodospirillaceae</taxon>
        <taxon>Pararhodospirillum</taxon>
    </lineage>
</organism>
<protein>
    <submittedName>
        <fullName evidence="7">Membrane protein</fullName>
    </submittedName>
</protein>
<evidence type="ECO:0000256" key="2">
    <source>
        <dbReference type="ARBA" id="ARBA00023136"/>
    </source>
</evidence>
<name>A0A512H4W0_9PROT</name>
<dbReference type="InterPro" id="IPR006665">
    <property type="entry name" value="OmpA-like"/>
</dbReference>
<dbReference type="InterPro" id="IPR006664">
    <property type="entry name" value="OMP_bac"/>
</dbReference>
<sequence length="274" mass="29086">MLKKVAVSIAAAGVLASCADTWDYKTVGTMTPAGSAFDAALQKEYVALAAYEESGGDWSSVAYYTAKARAATLGKTPTPTLLAERDLKTAQAAIEPARADLMRALEGDAPKANPLMAAKAQASFDCWAEEAEEDRQPERIAECKQNFEIALRALGTPPAAPADTGMPFVVHFTLGGTTLDHEAAGELDTIARAFAKAMPARVLVVGHTDTTGSADANIMLSQRRAEAVARALAIRGVPSDVMTLEAYGEERLAVPTPDNVTEVRNRRTEISFEN</sequence>
<dbReference type="RefSeq" id="WP_147162540.1">
    <property type="nucleotide sequence ID" value="NZ_BJZO01000010.1"/>
</dbReference>
<evidence type="ECO:0000256" key="5">
    <source>
        <dbReference type="SAM" id="SignalP"/>
    </source>
</evidence>
<feature type="chain" id="PRO_5022160841" evidence="5">
    <location>
        <begin position="20"/>
        <end position="274"/>
    </location>
</feature>
<dbReference type="OrthoDB" id="189250at2"/>
<dbReference type="PROSITE" id="PS51257">
    <property type="entry name" value="PROKAR_LIPOPROTEIN"/>
    <property type="match status" value="1"/>
</dbReference>
<feature type="domain" description="OmpA-like" evidence="6">
    <location>
        <begin position="159"/>
        <end position="274"/>
    </location>
</feature>
<comment type="subcellular location">
    <subcellularLocation>
        <location evidence="1">Cell outer membrane</location>
    </subcellularLocation>
</comment>
<dbReference type="PRINTS" id="PR01021">
    <property type="entry name" value="OMPADOMAIN"/>
</dbReference>
<keyword evidence="3" id="KW-0998">Cell outer membrane</keyword>
<dbReference type="Gene3D" id="3.30.1330.60">
    <property type="entry name" value="OmpA-like domain"/>
    <property type="match status" value="1"/>
</dbReference>
<dbReference type="AlphaFoldDB" id="A0A512H4W0"/>
<dbReference type="Pfam" id="PF00691">
    <property type="entry name" value="OmpA"/>
    <property type="match status" value="1"/>
</dbReference>
<keyword evidence="2 4" id="KW-0472">Membrane</keyword>
<dbReference type="InterPro" id="IPR036737">
    <property type="entry name" value="OmpA-like_sf"/>
</dbReference>
<dbReference type="Proteomes" id="UP000321567">
    <property type="component" value="Unassembled WGS sequence"/>
</dbReference>
<comment type="caution">
    <text evidence="7">The sequence shown here is derived from an EMBL/GenBank/DDBJ whole genome shotgun (WGS) entry which is preliminary data.</text>
</comment>